<keyword evidence="4" id="KW-1185">Reference proteome</keyword>
<evidence type="ECO:0000313" key="4">
    <source>
        <dbReference type="Proteomes" id="UP000504636"/>
    </source>
</evidence>
<dbReference type="GeneID" id="54456955"/>
<feature type="transmembrane region" description="Helical" evidence="1">
    <location>
        <begin position="215"/>
        <end position="240"/>
    </location>
</feature>
<keyword evidence="1" id="KW-0812">Transmembrane</keyword>
<reference evidence="5" key="2">
    <citation type="submission" date="2020-04" db="EMBL/GenBank/DDBJ databases">
        <authorList>
            <consortium name="NCBI Genome Project"/>
        </authorList>
    </citation>
    <scope>NUCLEOTIDE SEQUENCE</scope>
    <source>
        <strain evidence="5">CBS 304.34</strain>
    </source>
</reference>
<reference evidence="5" key="3">
    <citation type="submission" date="2025-04" db="UniProtKB">
        <authorList>
            <consortium name="RefSeq"/>
        </authorList>
    </citation>
    <scope>IDENTIFICATION</scope>
    <source>
        <strain evidence="5">CBS 304.34</strain>
    </source>
</reference>
<dbReference type="Proteomes" id="UP000504636">
    <property type="component" value="Unplaced"/>
</dbReference>
<dbReference type="AlphaFoldDB" id="A0A6A6Y7E0"/>
<dbReference type="PANTHER" id="PTHR34502">
    <property type="entry name" value="DUF6594 DOMAIN-CONTAINING PROTEIN-RELATED"/>
    <property type="match status" value="1"/>
</dbReference>
<name>A0A6A6Y7E0_9PEZI</name>
<dbReference type="PANTHER" id="PTHR34502:SF4">
    <property type="entry name" value="DUF6594 DOMAIN-CONTAINING PROTEIN"/>
    <property type="match status" value="1"/>
</dbReference>
<keyword evidence="1" id="KW-1133">Transmembrane helix</keyword>
<protein>
    <recommendedName>
        <fullName evidence="2">DUF6594 domain-containing protein</fullName>
    </recommendedName>
</protein>
<proteinExistence type="predicted"/>
<organism evidence="3">
    <name type="scientific">Mytilinidion resinicola</name>
    <dbReference type="NCBI Taxonomy" id="574789"/>
    <lineage>
        <taxon>Eukaryota</taxon>
        <taxon>Fungi</taxon>
        <taxon>Dikarya</taxon>
        <taxon>Ascomycota</taxon>
        <taxon>Pezizomycotina</taxon>
        <taxon>Dothideomycetes</taxon>
        <taxon>Pleosporomycetidae</taxon>
        <taxon>Mytilinidiales</taxon>
        <taxon>Mytilinidiaceae</taxon>
        <taxon>Mytilinidion</taxon>
    </lineage>
</organism>
<evidence type="ECO:0000313" key="3">
    <source>
        <dbReference type="EMBL" id="KAF2804458.1"/>
    </source>
</evidence>
<dbReference type="EMBL" id="MU003713">
    <property type="protein sequence ID" value="KAF2804458.1"/>
    <property type="molecule type" value="Genomic_DNA"/>
</dbReference>
<evidence type="ECO:0000313" key="5">
    <source>
        <dbReference type="RefSeq" id="XP_033571422.1"/>
    </source>
</evidence>
<dbReference type="InterPro" id="IPR046529">
    <property type="entry name" value="DUF6594"/>
</dbReference>
<gene>
    <name evidence="3 5" type="ORF">BDZ99DRAFT_397802</name>
</gene>
<dbReference type="RefSeq" id="XP_033571422.1">
    <property type="nucleotide sequence ID" value="XM_033716062.1"/>
</dbReference>
<feature type="domain" description="DUF6594" evidence="2">
    <location>
        <begin position="22"/>
        <end position="279"/>
    </location>
</feature>
<evidence type="ECO:0000256" key="1">
    <source>
        <dbReference type="SAM" id="Phobius"/>
    </source>
</evidence>
<evidence type="ECO:0000259" key="2">
    <source>
        <dbReference type="Pfam" id="PF20237"/>
    </source>
</evidence>
<keyword evidence="1" id="KW-0472">Membrane</keyword>
<reference evidence="3 5" key="1">
    <citation type="journal article" date="2020" name="Stud. Mycol.">
        <title>101 Dothideomycetes genomes: a test case for predicting lifestyles and emergence of pathogens.</title>
        <authorList>
            <person name="Haridas S."/>
            <person name="Albert R."/>
            <person name="Binder M."/>
            <person name="Bloem J."/>
            <person name="Labutti K."/>
            <person name="Salamov A."/>
            <person name="Andreopoulos B."/>
            <person name="Baker S."/>
            <person name="Barry K."/>
            <person name="Bills G."/>
            <person name="Bluhm B."/>
            <person name="Cannon C."/>
            <person name="Castanera R."/>
            <person name="Culley D."/>
            <person name="Daum C."/>
            <person name="Ezra D."/>
            <person name="Gonzalez J."/>
            <person name="Henrissat B."/>
            <person name="Kuo A."/>
            <person name="Liang C."/>
            <person name="Lipzen A."/>
            <person name="Lutzoni F."/>
            <person name="Magnuson J."/>
            <person name="Mondo S."/>
            <person name="Nolan M."/>
            <person name="Ohm R."/>
            <person name="Pangilinan J."/>
            <person name="Park H.-J."/>
            <person name="Ramirez L."/>
            <person name="Alfaro M."/>
            <person name="Sun H."/>
            <person name="Tritt A."/>
            <person name="Yoshinaga Y."/>
            <person name="Zwiers L.-H."/>
            <person name="Turgeon B."/>
            <person name="Goodwin S."/>
            <person name="Spatafora J."/>
            <person name="Crous P."/>
            <person name="Grigoriev I."/>
        </authorList>
    </citation>
    <scope>NUCLEOTIDE SEQUENCE</scope>
    <source>
        <strain evidence="3 5">CBS 304.34</strain>
    </source>
</reference>
<accession>A0A6A6Y7E0</accession>
<sequence length="289" mass="32405">MQHSSSADIELGRLSSRDRDGYRAVAAWIARDPDNETFIYHRFDQLSARNLLYLQSELLALEHSLAQLDAQAANAQDLDLKDSARRWEAFSKNAEIRDEERERMDIVIQIREKMKEYHKALLLQSQVARLDRPSNRVVEAFRIWFDGGRPKKGNPKPDPVLGGRAKYALDNEQDLVALKTPADDDFLSRFLQDHWPVTSRQTGGDPTGHYQERHVVWAVAIISTLIASVLLVGAIVGLYAVQPPKARLGMIGGFTALFALSVILLTNARRAEVFAATAAQVILTSNIFS</sequence>
<dbReference type="OrthoDB" id="3533814at2759"/>
<dbReference type="Pfam" id="PF20237">
    <property type="entry name" value="DUF6594"/>
    <property type="match status" value="1"/>
</dbReference>
<feature type="transmembrane region" description="Helical" evidence="1">
    <location>
        <begin position="246"/>
        <end position="265"/>
    </location>
</feature>